<dbReference type="GO" id="GO:0005743">
    <property type="term" value="C:mitochondrial inner membrane"/>
    <property type="evidence" value="ECO:0007669"/>
    <property type="project" value="UniProtKB-SubCell"/>
</dbReference>
<accession>A0A8J6EV90</accession>
<comment type="similarity">
    <text evidence="3">Belongs to the cytochrome c oxidase VIII family.</text>
</comment>
<dbReference type="PANTHER" id="PTHR16717:SF5">
    <property type="entry name" value="CYTOCHROME C OXIDASE SUBUNIT 8, ISOFORM A"/>
    <property type="match status" value="1"/>
</dbReference>
<evidence type="ECO:0000256" key="3">
    <source>
        <dbReference type="ARBA" id="ARBA00010117"/>
    </source>
</evidence>
<evidence type="ECO:0000256" key="10">
    <source>
        <dbReference type="SAM" id="Phobius"/>
    </source>
</evidence>
<gene>
    <name evidence="11" type="ORF">GDO78_003868</name>
</gene>
<evidence type="ECO:0000313" key="11">
    <source>
        <dbReference type="EMBL" id="KAG9475690.1"/>
    </source>
</evidence>
<protein>
    <recommendedName>
        <fullName evidence="13">Cytochrome c oxidase subunit 8A, mitochondrial</fullName>
    </recommendedName>
</protein>
<comment type="pathway">
    <text evidence="2">Energy metabolism; oxidative phosphorylation.</text>
</comment>
<dbReference type="UniPathway" id="UPA00705"/>
<name>A0A8J6EV90_ELECQ</name>
<evidence type="ECO:0008006" key="13">
    <source>
        <dbReference type="Google" id="ProtNLM"/>
    </source>
</evidence>
<keyword evidence="5" id="KW-0999">Mitochondrion inner membrane</keyword>
<dbReference type="AlphaFoldDB" id="A0A8J6EV90"/>
<comment type="caution">
    <text evidence="11">The sequence shown here is derived from an EMBL/GenBank/DDBJ whole genome shotgun (WGS) entry which is preliminary data.</text>
</comment>
<dbReference type="Gene3D" id="4.10.81.10">
    <property type="entry name" value="Cytochrome c oxidase, subunit 8"/>
    <property type="match status" value="1"/>
</dbReference>
<comment type="subcellular location">
    <subcellularLocation>
        <location evidence="1">Mitochondrion inner membrane</location>
        <topology evidence="1">Single-pass membrane protein</topology>
    </subcellularLocation>
</comment>
<dbReference type="OrthoDB" id="8931496at2759"/>
<dbReference type="InterPro" id="IPR003205">
    <property type="entry name" value="Cyt_c_oxidase_su8"/>
</dbReference>
<dbReference type="GO" id="GO:0045277">
    <property type="term" value="C:respiratory chain complex IV"/>
    <property type="evidence" value="ECO:0007669"/>
    <property type="project" value="InterPro"/>
</dbReference>
<dbReference type="InterPro" id="IPR036548">
    <property type="entry name" value="Cyt_c_oxidase_su8_sf"/>
</dbReference>
<evidence type="ECO:0000256" key="7">
    <source>
        <dbReference type="ARBA" id="ARBA00022989"/>
    </source>
</evidence>
<dbReference type="Proteomes" id="UP000770717">
    <property type="component" value="Unassembled WGS sequence"/>
</dbReference>
<reference evidence="11" key="1">
    <citation type="thesis" date="2020" institute="ProQuest LLC" country="789 East Eisenhower Parkway, Ann Arbor, MI, USA">
        <title>Comparative Genomics and Chromosome Evolution.</title>
        <authorList>
            <person name="Mudd A.B."/>
        </authorList>
    </citation>
    <scope>NUCLEOTIDE SEQUENCE</scope>
    <source>
        <strain evidence="11">HN-11 Male</strain>
        <tissue evidence="11">Kidney and liver</tissue>
    </source>
</reference>
<sequence length="69" mass="7756">MPLFSRALGLLRHARSPRVMNKAWASQQPPNKELTAMEQGIGLAVLFGVFLIPSGWILAHLQEYKSRPE</sequence>
<feature type="transmembrane region" description="Helical" evidence="10">
    <location>
        <begin position="41"/>
        <end position="59"/>
    </location>
</feature>
<evidence type="ECO:0000256" key="6">
    <source>
        <dbReference type="ARBA" id="ARBA00022946"/>
    </source>
</evidence>
<keyword evidence="9 10" id="KW-0472">Membrane</keyword>
<keyword evidence="4 10" id="KW-0812">Transmembrane</keyword>
<evidence type="ECO:0000256" key="5">
    <source>
        <dbReference type="ARBA" id="ARBA00022792"/>
    </source>
</evidence>
<keyword evidence="12" id="KW-1185">Reference proteome</keyword>
<dbReference type="SUPFAM" id="SSF81431">
    <property type="entry name" value="Mitochondrial cytochrome c oxidase subunit VIIIb (aka IX)"/>
    <property type="match status" value="1"/>
</dbReference>
<organism evidence="11 12">
    <name type="scientific">Eleutherodactylus coqui</name>
    <name type="common">Puerto Rican coqui</name>
    <dbReference type="NCBI Taxonomy" id="57060"/>
    <lineage>
        <taxon>Eukaryota</taxon>
        <taxon>Metazoa</taxon>
        <taxon>Chordata</taxon>
        <taxon>Craniata</taxon>
        <taxon>Vertebrata</taxon>
        <taxon>Euteleostomi</taxon>
        <taxon>Amphibia</taxon>
        <taxon>Batrachia</taxon>
        <taxon>Anura</taxon>
        <taxon>Neobatrachia</taxon>
        <taxon>Hyloidea</taxon>
        <taxon>Eleutherodactylidae</taxon>
        <taxon>Eleutherodactylinae</taxon>
        <taxon>Eleutherodactylus</taxon>
        <taxon>Eleutherodactylus</taxon>
    </lineage>
</organism>
<keyword evidence="7 10" id="KW-1133">Transmembrane helix</keyword>
<proteinExistence type="inferred from homology"/>
<keyword evidence="8" id="KW-0496">Mitochondrion</keyword>
<dbReference type="PANTHER" id="PTHR16717">
    <property type="entry name" value="CYTOCHROME C OXIDASE POLYPEPTIDE VIII"/>
    <property type="match status" value="1"/>
</dbReference>
<keyword evidence="6" id="KW-0809">Transit peptide</keyword>
<evidence type="ECO:0000256" key="4">
    <source>
        <dbReference type="ARBA" id="ARBA00022692"/>
    </source>
</evidence>
<dbReference type="Pfam" id="PF02285">
    <property type="entry name" value="COX8"/>
    <property type="match status" value="1"/>
</dbReference>
<evidence type="ECO:0000256" key="1">
    <source>
        <dbReference type="ARBA" id="ARBA00004434"/>
    </source>
</evidence>
<evidence type="ECO:0000256" key="2">
    <source>
        <dbReference type="ARBA" id="ARBA00004673"/>
    </source>
</evidence>
<dbReference type="GO" id="GO:0006123">
    <property type="term" value="P:mitochondrial electron transport, cytochrome c to oxygen"/>
    <property type="evidence" value="ECO:0007669"/>
    <property type="project" value="InterPro"/>
</dbReference>
<evidence type="ECO:0000256" key="9">
    <source>
        <dbReference type="ARBA" id="ARBA00023136"/>
    </source>
</evidence>
<evidence type="ECO:0000313" key="12">
    <source>
        <dbReference type="Proteomes" id="UP000770717"/>
    </source>
</evidence>
<dbReference type="EMBL" id="WNTK01000012">
    <property type="protein sequence ID" value="KAG9475690.1"/>
    <property type="molecule type" value="Genomic_DNA"/>
</dbReference>
<evidence type="ECO:0000256" key="8">
    <source>
        <dbReference type="ARBA" id="ARBA00023128"/>
    </source>
</evidence>